<protein>
    <recommendedName>
        <fullName evidence="3">CCHC-type domain-containing protein</fullName>
    </recommendedName>
</protein>
<feature type="region of interest" description="Disordered" evidence="2">
    <location>
        <begin position="115"/>
        <end position="174"/>
    </location>
</feature>
<keyword evidence="1" id="KW-0863">Zinc-finger</keyword>
<dbReference type="InterPro" id="IPR036875">
    <property type="entry name" value="Znf_CCHC_sf"/>
</dbReference>
<evidence type="ECO:0000259" key="3">
    <source>
        <dbReference type="PROSITE" id="PS50158"/>
    </source>
</evidence>
<evidence type="ECO:0000313" key="5">
    <source>
        <dbReference type="Proteomes" id="UP000887568"/>
    </source>
</evidence>
<dbReference type="AlphaFoldDB" id="A0A914BTV5"/>
<proteinExistence type="predicted"/>
<feature type="domain" description="CCHC-type" evidence="3">
    <location>
        <begin position="317"/>
        <end position="332"/>
    </location>
</feature>
<evidence type="ECO:0000256" key="1">
    <source>
        <dbReference type="PROSITE-ProRule" id="PRU00047"/>
    </source>
</evidence>
<dbReference type="GeneID" id="119746318"/>
<keyword evidence="5" id="KW-1185">Reference proteome</keyword>
<dbReference type="EnsemblMetazoa" id="XM_038223199.1">
    <property type="protein sequence ID" value="XP_038079127.1"/>
    <property type="gene ID" value="LOC119746318"/>
</dbReference>
<dbReference type="Proteomes" id="UP000887568">
    <property type="component" value="Unplaced"/>
</dbReference>
<dbReference type="Gene3D" id="4.10.60.10">
    <property type="entry name" value="Zinc finger, CCHC-type"/>
    <property type="match status" value="1"/>
</dbReference>
<evidence type="ECO:0000256" key="2">
    <source>
        <dbReference type="SAM" id="MobiDB-lite"/>
    </source>
</evidence>
<evidence type="ECO:0000313" key="4">
    <source>
        <dbReference type="EnsemblMetazoa" id="XP_038079127.1"/>
    </source>
</evidence>
<dbReference type="RefSeq" id="XP_038079127.1">
    <property type="nucleotide sequence ID" value="XM_038223199.1"/>
</dbReference>
<dbReference type="InterPro" id="IPR001878">
    <property type="entry name" value="Znf_CCHC"/>
</dbReference>
<keyword evidence="1" id="KW-0479">Metal-binding</keyword>
<feature type="compositionally biased region" description="Polar residues" evidence="2">
    <location>
        <begin position="129"/>
        <end position="138"/>
    </location>
</feature>
<dbReference type="PROSITE" id="PS50158">
    <property type="entry name" value="ZF_CCHC"/>
    <property type="match status" value="1"/>
</dbReference>
<dbReference type="Pfam" id="PF00098">
    <property type="entry name" value="zf-CCHC"/>
    <property type="match status" value="1"/>
</dbReference>
<dbReference type="SMART" id="SM00343">
    <property type="entry name" value="ZnF_C2HC"/>
    <property type="match status" value="1"/>
</dbReference>
<keyword evidence="1" id="KW-0862">Zinc</keyword>
<feature type="compositionally biased region" description="Low complexity" evidence="2">
    <location>
        <begin position="145"/>
        <end position="169"/>
    </location>
</feature>
<reference evidence="4" key="1">
    <citation type="submission" date="2022-11" db="UniProtKB">
        <authorList>
            <consortium name="EnsemblMetazoa"/>
        </authorList>
    </citation>
    <scope>IDENTIFICATION</scope>
</reference>
<accession>A0A914BTV5</accession>
<name>A0A914BTV5_PATMI</name>
<organism evidence="4 5">
    <name type="scientific">Patiria miniata</name>
    <name type="common">Bat star</name>
    <name type="synonym">Asterina miniata</name>
    <dbReference type="NCBI Taxonomy" id="46514"/>
    <lineage>
        <taxon>Eukaryota</taxon>
        <taxon>Metazoa</taxon>
        <taxon>Echinodermata</taxon>
        <taxon>Eleutherozoa</taxon>
        <taxon>Asterozoa</taxon>
        <taxon>Asteroidea</taxon>
        <taxon>Valvatacea</taxon>
        <taxon>Valvatida</taxon>
        <taxon>Asterinidae</taxon>
        <taxon>Patiria</taxon>
    </lineage>
</organism>
<dbReference type="GO" id="GO:0003676">
    <property type="term" value="F:nucleic acid binding"/>
    <property type="evidence" value="ECO:0007669"/>
    <property type="project" value="InterPro"/>
</dbReference>
<dbReference type="GO" id="GO:0008270">
    <property type="term" value="F:zinc ion binding"/>
    <property type="evidence" value="ECO:0007669"/>
    <property type="project" value="UniProtKB-KW"/>
</dbReference>
<sequence length="334" mass="36886">MAFQLSCCAGVGSARTGLRPRSAMEEVYDAIEENAGAYGDAGGPVGALFKGLCSAFKISEKCFLALVEDGWDEVQQLADLTGAWKAHVLALAPNGGQKRNLEKLIERVEAGPLEGQVPKRKRLHDETDQPSQVAATQQEPDKDQGAGPSGSAAAGQTATESTTSQARSALEVHKPRRRELLRACTETGYDRNVAYVMSLLRKYVDEFIPLSTEDWKEKQLYVNILSECTKHVEAKMEGVAMYIYKSITGEDSDKRLRFARKHLGLTSPPVDIRGRMSNQGGQNRGRQGAQYRTGYQQFRQSFGPRGAFAASRLRDTCYRCQKKGHFARDCKEII</sequence>
<dbReference type="SUPFAM" id="SSF57756">
    <property type="entry name" value="Retrovirus zinc finger-like domains"/>
    <property type="match status" value="1"/>
</dbReference>